<evidence type="ECO:0000256" key="2">
    <source>
        <dbReference type="SAM" id="Phobius"/>
    </source>
</evidence>
<feature type="region of interest" description="Disordered" evidence="1">
    <location>
        <begin position="1"/>
        <end position="49"/>
    </location>
</feature>
<accession>A0A7X0KMS6</accession>
<dbReference type="Proteomes" id="UP000536262">
    <property type="component" value="Unassembled WGS sequence"/>
</dbReference>
<dbReference type="AlphaFoldDB" id="A0A7X0KMS6"/>
<dbReference type="RefSeq" id="WP_184700803.1">
    <property type="nucleotide sequence ID" value="NZ_JACHOU010000013.1"/>
</dbReference>
<dbReference type="EMBL" id="JACHOU010000013">
    <property type="protein sequence ID" value="MBB6356431.1"/>
    <property type="molecule type" value="Genomic_DNA"/>
</dbReference>
<comment type="caution">
    <text evidence="3">The sequence shown here is derived from an EMBL/GenBank/DDBJ whole genome shotgun (WGS) entry which is preliminary data.</text>
</comment>
<keyword evidence="4" id="KW-1185">Reference proteome</keyword>
<name>A0A7X0KMS6_9HYPH</name>
<evidence type="ECO:0000313" key="4">
    <source>
        <dbReference type="Proteomes" id="UP000536262"/>
    </source>
</evidence>
<feature type="transmembrane region" description="Helical" evidence="2">
    <location>
        <begin position="96"/>
        <end position="117"/>
    </location>
</feature>
<organism evidence="3 4">
    <name type="scientific">Aminobacter aganoensis</name>
    <dbReference type="NCBI Taxonomy" id="83264"/>
    <lineage>
        <taxon>Bacteria</taxon>
        <taxon>Pseudomonadati</taxon>
        <taxon>Pseudomonadota</taxon>
        <taxon>Alphaproteobacteria</taxon>
        <taxon>Hyphomicrobiales</taxon>
        <taxon>Phyllobacteriaceae</taxon>
        <taxon>Aminobacter</taxon>
    </lineage>
</organism>
<reference evidence="3 4" key="1">
    <citation type="submission" date="2020-08" db="EMBL/GenBank/DDBJ databases">
        <title>Genomic Encyclopedia of Type Strains, Phase IV (KMG-IV): sequencing the most valuable type-strain genomes for metagenomic binning, comparative biology and taxonomic classification.</title>
        <authorList>
            <person name="Goeker M."/>
        </authorList>
    </citation>
    <scope>NUCLEOTIDE SEQUENCE [LARGE SCALE GENOMIC DNA]</scope>
    <source>
        <strain evidence="3 4">DSM 7051</strain>
    </source>
</reference>
<feature type="transmembrane region" description="Helical" evidence="2">
    <location>
        <begin position="56"/>
        <end position="76"/>
    </location>
</feature>
<evidence type="ECO:0000313" key="3">
    <source>
        <dbReference type="EMBL" id="MBB6356431.1"/>
    </source>
</evidence>
<protein>
    <submittedName>
        <fullName evidence="3">Uncharacterized protein</fullName>
    </submittedName>
</protein>
<evidence type="ECO:0000256" key="1">
    <source>
        <dbReference type="SAM" id="MobiDB-lite"/>
    </source>
</evidence>
<sequence length="119" mass="12520">MPRQETCWNCGGSGQEAVSSDSATYASGASTSAGKSGASAGMKPGKPKAPWTRDQTVVFVLAYVASTWGLIEYAKLDGWAPYFVALFPAFVIARTWKGLATFVLVAGGLLLLASLLLER</sequence>
<keyword evidence="2" id="KW-0812">Transmembrane</keyword>
<keyword evidence="2" id="KW-1133">Transmembrane helix</keyword>
<gene>
    <name evidence="3" type="ORF">GGR00_004239</name>
</gene>
<proteinExistence type="predicted"/>
<keyword evidence="2" id="KW-0472">Membrane</keyword>
<feature type="compositionally biased region" description="Low complexity" evidence="1">
    <location>
        <begin position="19"/>
        <end position="41"/>
    </location>
</feature>